<evidence type="ECO:0000313" key="1">
    <source>
        <dbReference type="EMBL" id="GAI50758.1"/>
    </source>
</evidence>
<proteinExistence type="predicted"/>
<dbReference type="AlphaFoldDB" id="X1P4H9"/>
<feature type="non-terminal residue" evidence="1">
    <location>
        <position position="1"/>
    </location>
</feature>
<accession>X1P4H9</accession>
<name>X1P4H9_9ZZZZ</name>
<sequence length="53" mass="6441">FVIARHAVPKQSQREEAFMRLLRFARNDMEARIRYATFWIASVTYLNEIIWQP</sequence>
<dbReference type="EMBL" id="BARV01040095">
    <property type="protein sequence ID" value="GAI50758.1"/>
    <property type="molecule type" value="Genomic_DNA"/>
</dbReference>
<gene>
    <name evidence="1" type="ORF">S06H3_61220</name>
</gene>
<reference evidence="1" key="1">
    <citation type="journal article" date="2014" name="Front. Microbiol.">
        <title>High frequency of phylogenetically diverse reductive dehalogenase-homologous genes in deep subseafloor sedimentary metagenomes.</title>
        <authorList>
            <person name="Kawai M."/>
            <person name="Futagami T."/>
            <person name="Toyoda A."/>
            <person name="Takaki Y."/>
            <person name="Nishi S."/>
            <person name="Hori S."/>
            <person name="Arai W."/>
            <person name="Tsubouchi T."/>
            <person name="Morono Y."/>
            <person name="Uchiyama I."/>
            <person name="Ito T."/>
            <person name="Fujiyama A."/>
            <person name="Inagaki F."/>
            <person name="Takami H."/>
        </authorList>
    </citation>
    <scope>NUCLEOTIDE SEQUENCE</scope>
    <source>
        <strain evidence="1">Expedition CK06-06</strain>
    </source>
</reference>
<protein>
    <submittedName>
        <fullName evidence="1">Uncharacterized protein</fullName>
    </submittedName>
</protein>
<comment type="caution">
    <text evidence="1">The sequence shown here is derived from an EMBL/GenBank/DDBJ whole genome shotgun (WGS) entry which is preliminary data.</text>
</comment>
<organism evidence="1">
    <name type="scientific">marine sediment metagenome</name>
    <dbReference type="NCBI Taxonomy" id="412755"/>
    <lineage>
        <taxon>unclassified sequences</taxon>
        <taxon>metagenomes</taxon>
        <taxon>ecological metagenomes</taxon>
    </lineage>
</organism>